<evidence type="ECO:0000256" key="4">
    <source>
        <dbReference type="ARBA" id="ARBA00022989"/>
    </source>
</evidence>
<evidence type="ECO:0000256" key="5">
    <source>
        <dbReference type="ARBA" id="ARBA00023002"/>
    </source>
</evidence>
<keyword evidence="4" id="KW-0472">Membrane</keyword>
<dbReference type="EMBL" id="JACEIK010000187">
    <property type="protein sequence ID" value="MCD7451913.1"/>
    <property type="molecule type" value="Genomic_DNA"/>
</dbReference>
<keyword evidence="9" id="KW-1185">Reference proteome</keyword>
<dbReference type="PANTHER" id="PTHR24286">
    <property type="entry name" value="CYTOCHROME P450 26"/>
    <property type="match status" value="1"/>
</dbReference>
<evidence type="ECO:0000313" key="8">
    <source>
        <dbReference type="EMBL" id="MCD7451913.1"/>
    </source>
</evidence>
<evidence type="ECO:0000256" key="2">
    <source>
        <dbReference type="ARBA" id="ARBA00022692"/>
    </source>
</evidence>
<dbReference type="CDD" id="cd11043">
    <property type="entry name" value="CYP90-like"/>
    <property type="match status" value="1"/>
</dbReference>
<gene>
    <name evidence="8" type="ORF">HAX54_014102</name>
</gene>
<evidence type="ECO:0008006" key="10">
    <source>
        <dbReference type="Google" id="ProtNLM"/>
    </source>
</evidence>
<keyword evidence="2" id="KW-0812">Transmembrane</keyword>
<dbReference type="Gene3D" id="1.10.630.10">
    <property type="entry name" value="Cytochrome P450"/>
    <property type="match status" value="1"/>
</dbReference>
<keyword evidence="3 7" id="KW-0479">Metal-binding</keyword>
<protein>
    <recommendedName>
        <fullName evidence="10">Cytochrome P450</fullName>
    </recommendedName>
</protein>
<evidence type="ECO:0000256" key="6">
    <source>
        <dbReference type="ARBA" id="ARBA00023004"/>
    </source>
</evidence>
<dbReference type="PRINTS" id="PR00385">
    <property type="entry name" value="P450"/>
</dbReference>
<sequence length="483" mass="55304">MWNIILCIVGVVIVGITHWVYRWRNPKCKGVLPPGSMGLPLIGETLQYFSKSPYEGIPPFIANRTAKYGTLFKTSLVGQPIVISTDPEVNYYVFQQEDKLFQCSYTKSAVELSGKKGLMGNGGSAHKYLRNLVLSLTGPDKLKTKLVTDVDFITRQHLQRWTTQGDIEVKDASEIMLFIFIAGKILGMDEKEALTLRGHYKAFVKGFLSFPINLPGTAFHSGLQGRKSAIKMIKDIFEKRRSSKEKSNEQDFIDHLLQEIDKEDTFITEDTAVDLIFFVIFAAHETTSSTMTLLFKYFTEHPDVLRQLKEEHENIIRNRENKDAPISWVEYKSMTFTHKVTNETVRLANIAPGIFRKVLKDVEIKGYTIPEGWTMVVCSPSVHLDENMYDNPLEFNPSRWKDEELHGASKRFMAFGGGNRMCVGADLSKMQTSIFIHYLMTSFRWNVTNKGNIIRQPYLNFNDGIRIRVHENNQRESNKEITT</sequence>
<dbReference type="Pfam" id="PF00067">
    <property type="entry name" value="p450"/>
    <property type="match status" value="1"/>
</dbReference>
<evidence type="ECO:0000256" key="7">
    <source>
        <dbReference type="RuleBase" id="RU000461"/>
    </source>
</evidence>
<dbReference type="PRINTS" id="PR00463">
    <property type="entry name" value="EP450I"/>
</dbReference>
<evidence type="ECO:0000256" key="1">
    <source>
        <dbReference type="ARBA" id="ARBA00004167"/>
    </source>
</evidence>
<keyword evidence="7" id="KW-0349">Heme</keyword>
<dbReference type="InterPro" id="IPR036396">
    <property type="entry name" value="Cyt_P450_sf"/>
</dbReference>
<evidence type="ECO:0000313" key="9">
    <source>
        <dbReference type="Proteomes" id="UP000823775"/>
    </source>
</evidence>
<organism evidence="8 9">
    <name type="scientific">Datura stramonium</name>
    <name type="common">Jimsonweed</name>
    <name type="synonym">Common thornapple</name>
    <dbReference type="NCBI Taxonomy" id="4076"/>
    <lineage>
        <taxon>Eukaryota</taxon>
        <taxon>Viridiplantae</taxon>
        <taxon>Streptophyta</taxon>
        <taxon>Embryophyta</taxon>
        <taxon>Tracheophyta</taxon>
        <taxon>Spermatophyta</taxon>
        <taxon>Magnoliopsida</taxon>
        <taxon>eudicotyledons</taxon>
        <taxon>Gunneridae</taxon>
        <taxon>Pentapetalae</taxon>
        <taxon>asterids</taxon>
        <taxon>lamiids</taxon>
        <taxon>Solanales</taxon>
        <taxon>Solanaceae</taxon>
        <taxon>Solanoideae</taxon>
        <taxon>Datureae</taxon>
        <taxon>Datura</taxon>
    </lineage>
</organism>
<dbReference type="InterPro" id="IPR017972">
    <property type="entry name" value="Cyt_P450_CS"/>
</dbReference>
<comment type="caution">
    <text evidence="8">The sequence shown here is derived from an EMBL/GenBank/DDBJ whole genome shotgun (WGS) entry which is preliminary data.</text>
</comment>
<evidence type="ECO:0000256" key="3">
    <source>
        <dbReference type="ARBA" id="ARBA00022723"/>
    </source>
</evidence>
<reference evidence="8 9" key="1">
    <citation type="journal article" date="2021" name="BMC Genomics">
        <title>Datura genome reveals duplications of psychoactive alkaloid biosynthetic genes and high mutation rate following tissue culture.</title>
        <authorList>
            <person name="Rajewski A."/>
            <person name="Carter-House D."/>
            <person name="Stajich J."/>
            <person name="Litt A."/>
        </authorList>
    </citation>
    <scope>NUCLEOTIDE SEQUENCE [LARGE SCALE GENOMIC DNA]</scope>
    <source>
        <strain evidence="8">AR-01</strain>
    </source>
</reference>
<dbReference type="InterPro" id="IPR002401">
    <property type="entry name" value="Cyt_P450_E_grp-I"/>
</dbReference>
<accession>A0ABS8RYU7</accession>
<dbReference type="PROSITE" id="PS00086">
    <property type="entry name" value="CYTOCHROME_P450"/>
    <property type="match status" value="1"/>
</dbReference>
<keyword evidence="5 7" id="KW-0560">Oxidoreductase</keyword>
<keyword evidence="7" id="KW-0503">Monooxygenase</keyword>
<name>A0ABS8RYU7_DATST</name>
<proteinExistence type="inferred from homology"/>
<comment type="subcellular location">
    <subcellularLocation>
        <location evidence="1">Membrane</location>
        <topology evidence="1">Single-pass membrane protein</topology>
    </subcellularLocation>
</comment>
<dbReference type="SUPFAM" id="SSF48264">
    <property type="entry name" value="Cytochrome P450"/>
    <property type="match status" value="1"/>
</dbReference>
<keyword evidence="6 7" id="KW-0408">Iron</keyword>
<dbReference type="PANTHER" id="PTHR24286:SF185">
    <property type="entry name" value="CYTOCHROME P450 87A3-LIKE"/>
    <property type="match status" value="1"/>
</dbReference>
<comment type="similarity">
    <text evidence="7">Belongs to the cytochrome P450 family.</text>
</comment>
<keyword evidence="4" id="KW-1133">Transmembrane helix</keyword>
<dbReference type="InterPro" id="IPR001128">
    <property type="entry name" value="Cyt_P450"/>
</dbReference>
<dbReference type="Proteomes" id="UP000823775">
    <property type="component" value="Unassembled WGS sequence"/>
</dbReference>